<comment type="caution">
    <text evidence="1">The sequence shown here is derived from an EMBL/GenBank/DDBJ whole genome shotgun (WGS) entry which is preliminary data.</text>
</comment>
<dbReference type="Gene3D" id="1.25.40.20">
    <property type="entry name" value="Ankyrin repeat-containing domain"/>
    <property type="match status" value="1"/>
</dbReference>
<dbReference type="EMBL" id="BLLK01000045">
    <property type="protein sequence ID" value="GFH52602.1"/>
    <property type="molecule type" value="Genomic_DNA"/>
</dbReference>
<gene>
    <name evidence="1" type="ORF">CTEN210_09078</name>
</gene>
<sequence length="137" mass="16033">MKTYDYGDYNESNDEEVKAWIKNQHDNFPLHRLCCSEDPIFNQTTFIPTKEECFRKDDCGNIPLIYLIYNNTAEYDIMEEIVKIGGKDSLLIEDRTGLNALHRAWEVGDRAVIRLLVLISENETCRRCREASRVQII</sequence>
<keyword evidence="2" id="KW-1185">Reference proteome</keyword>
<name>A0AAD3CUR8_9STRA</name>
<proteinExistence type="predicted"/>
<dbReference type="InterPro" id="IPR036770">
    <property type="entry name" value="Ankyrin_rpt-contain_sf"/>
</dbReference>
<evidence type="ECO:0000313" key="1">
    <source>
        <dbReference type="EMBL" id="GFH52602.1"/>
    </source>
</evidence>
<dbReference type="SUPFAM" id="SSF48403">
    <property type="entry name" value="Ankyrin repeat"/>
    <property type="match status" value="1"/>
</dbReference>
<accession>A0AAD3CUR8</accession>
<dbReference type="Proteomes" id="UP001054902">
    <property type="component" value="Unassembled WGS sequence"/>
</dbReference>
<reference evidence="1 2" key="1">
    <citation type="journal article" date="2021" name="Sci. Rep.">
        <title>The genome of the diatom Chaetoceros tenuissimus carries an ancient integrated fragment of an extant virus.</title>
        <authorList>
            <person name="Hongo Y."/>
            <person name="Kimura K."/>
            <person name="Takaki Y."/>
            <person name="Yoshida Y."/>
            <person name="Baba S."/>
            <person name="Kobayashi G."/>
            <person name="Nagasaki K."/>
            <person name="Hano T."/>
            <person name="Tomaru Y."/>
        </authorList>
    </citation>
    <scope>NUCLEOTIDE SEQUENCE [LARGE SCALE GENOMIC DNA]</scope>
    <source>
        <strain evidence="1 2">NIES-3715</strain>
    </source>
</reference>
<organism evidence="1 2">
    <name type="scientific">Chaetoceros tenuissimus</name>
    <dbReference type="NCBI Taxonomy" id="426638"/>
    <lineage>
        <taxon>Eukaryota</taxon>
        <taxon>Sar</taxon>
        <taxon>Stramenopiles</taxon>
        <taxon>Ochrophyta</taxon>
        <taxon>Bacillariophyta</taxon>
        <taxon>Coscinodiscophyceae</taxon>
        <taxon>Chaetocerotophycidae</taxon>
        <taxon>Chaetocerotales</taxon>
        <taxon>Chaetocerotaceae</taxon>
        <taxon>Chaetoceros</taxon>
    </lineage>
</organism>
<evidence type="ECO:0000313" key="2">
    <source>
        <dbReference type="Proteomes" id="UP001054902"/>
    </source>
</evidence>
<dbReference type="AlphaFoldDB" id="A0AAD3CUR8"/>
<protein>
    <submittedName>
        <fullName evidence="1">Uncharacterized protein</fullName>
    </submittedName>
</protein>